<evidence type="ECO:0000256" key="4">
    <source>
        <dbReference type="ARBA" id="ARBA00022912"/>
    </source>
</evidence>
<dbReference type="PANTHER" id="PTHR11717:SF7">
    <property type="entry name" value="LOW MOLECULAR WEIGHT PHOSPHOTYROSINE PROTEIN PHOSPHATASE"/>
    <property type="match status" value="1"/>
</dbReference>
<dbReference type="SUPFAM" id="SSF52788">
    <property type="entry name" value="Phosphotyrosine protein phosphatases I"/>
    <property type="match status" value="1"/>
</dbReference>
<proteinExistence type="inferred from homology"/>
<accession>A0A6N9T5G9</accession>
<dbReference type="CDD" id="cd16343">
    <property type="entry name" value="LMWPTP"/>
    <property type="match status" value="1"/>
</dbReference>
<dbReference type="InterPro" id="IPR017867">
    <property type="entry name" value="Tyr_phospatase_low_mol_wt"/>
</dbReference>
<feature type="active site" evidence="5">
    <location>
        <position position="17"/>
    </location>
</feature>
<keyword evidence="4" id="KW-0904">Protein phosphatase</keyword>
<evidence type="ECO:0000256" key="2">
    <source>
        <dbReference type="ARBA" id="ARBA00013064"/>
    </source>
</evidence>
<keyword evidence="8" id="KW-1185">Reference proteome</keyword>
<evidence type="ECO:0000256" key="1">
    <source>
        <dbReference type="ARBA" id="ARBA00011063"/>
    </source>
</evidence>
<comment type="similarity">
    <text evidence="1">Belongs to the low molecular weight phosphotyrosine protein phosphatase family.</text>
</comment>
<dbReference type="RefSeq" id="WP_163465137.1">
    <property type="nucleotide sequence ID" value="NZ_JAAAMG010000019.1"/>
</dbReference>
<dbReference type="SMART" id="SM00226">
    <property type="entry name" value="LMWPc"/>
    <property type="match status" value="1"/>
</dbReference>
<dbReference type="InterPro" id="IPR036196">
    <property type="entry name" value="Ptyr_pPase_sf"/>
</dbReference>
<dbReference type="GO" id="GO:0004725">
    <property type="term" value="F:protein tyrosine phosphatase activity"/>
    <property type="evidence" value="ECO:0007669"/>
    <property type="project" value="UniProtKB-EC"/>
</dbReference>
<evidence type="ECO:0000256" key="3">
    <source>
        <dbReference type="ARBA" id="ARBA00022801"/>
    </source>
</evidence>
<dbReference type="InterPro" id="IPR023485">
    <property type="entry name" value="Ptyr_pPase"/>
</dbReference>
<dbReference type="InterPro" id="IPR050438">
    <property type="entry name" value="LMW_PTPase"/>
</dbReference>
<keyword evidence="3" id="KW-0378">Hydrolase</keyword>
<gene>
    <name evidence="7" type="ORF">GTK09_19630</name>
</gene>
<feature type="active site" description="Nucleophile" evidence="5">
    <location>
        <position position="11"/>
    </location>
</feature>
<dbReference type="EC" id="3.1.3.48" evidence="2"/>
<name>A0A6N9T5G9_9HYPH</name>
<dbReference type="Gene3D" id="3.40.50.2300">
    <property type="match status" value="1"/>
</dbReference>
<feature type="active site" description="Proton donor" evidence="5">
    <location>
        <position position="126"/>
    </location>
</feature>
<dbReference type="Proteomes" id="UP000469011">
    <property type="component" value="Unassembled WGS sequence"/>
</dbReference>
<dbReference type="AlphaFoldDB" id="A0A6N9T5G9"/>
<dbReference type="EMBL" id="JAAAMG010000019">
    <property type="protein sequence ID" value="NDW06634.1"/>
    <property type="molecule type" value="Genomic_DNA"/>
</dbReference>
<evidence type="ECO:0000313" key="8">
    <source>
        <dbReference type="Proteomes" id="UP000469011"/>
    </source>
</evidence>
<organism evidence="7 8">
    <name type="scientific">Jiella pacifica</name>
    <dbReference type="NCBI Taxonomy" id="2696469"/>
    <lineage>
        <taxon>Bacteria</taxon>
        <taxon>Pseudomonadati</taxon>
        <taxon>Pseudomonadota</taxon>
        <taxon>Alphaproteobacteria</taxon>
        <taxon>Hyphomicrobiales</taxon>
        <taxon>Aurantimonadaceae</taxon>
        <taxon>Jiella</taxon>
    </lineage>
</organism>
<evidence type="ECO:0000313" key="7">
    <source>
        <dbReference type="EMBL" id="NDW06634.1"/>
    </source>
</evidence>
<evidence type="ECO:0000259" key="6">
    <source>
        <dbReference type="SMART" id="SM00226"/>
    </source>
</evidence>
<dbReference type="Pfam" id="PF01451">
    <property type="entry name" value="LMWPc"/>
    <property type="match status" value="1"/>
</dbReference>
<sequence length="160" mass="17388">MSETPAVLFVCLGNICRSPLAEAAFRAAAEREGLDVHVESAGLGHWHLGYPPDPRAVAVARRNGIDIGAREARLVTREDFYRFDHVVGLDAENLAGLRRLAPTDGKAEVSLLLDHVPGREGQSVTDPYYEEDSAFDDAWSDACEGAEALVERLKSEAASR</sequence>
<dbReference type="PANTHER" id="PTHR11717">
    <property type="entry name" value="LOW MOLECULAR WEIGHT PROTEIN TYROSINE PHOSPHATASE"/>
    <property type="match status" value="1"/>
</dbReference>
<protein>
    <recommendedName>
        <fullName evidence="2">protein-tyrosine-phosphatase</fullName>
        <ecNumber evidence="2">3.1.3.48</ecNumber>
    </recommendedName>
</protein>
<feature type="domain" description="Phosphotyrosine protein phosphatase I" evidence="6">
    <location>
        <begin position="5"/>
        <end position="152"/>
    </location>
</feature>
<comment type="caution">
    <text evidence="7">The sequence shown here is derived from an EMBL/GenBank/DDBJ whole genome shotgun (WGS) entry which is preliminary data.</text>
</comment>
<dbReference type="PRINTS" id="PR00719">
    <property type="entry name" value="LMWPTPASE"/>
</dbReference>
<evidence type="ECO:0000256" key="5">
    <source>
        <dbReference type="PIRSR" id="PIRSR617867-1"/>
    </source>
</evidence>
<reference evidence="7 8" key="1">
    <citation type="submission" date="2020-01" db="EMBL/GenBank/DDBJ databases">
        <title>Jiella pacifica sp. nov.</title>
        <authorList>
            <person name="Xue Z."/>
            <person name="Zhu S."/>
            <person name="Chen J."/>
            <person name="Yang J."/>
        </authorList>
    </citation>
    <scope>NUCLEOTIDE SEQUENCE [LARGE SCALE GENOMIC DNA]</scope>
    <source>
        <strain evidence="7 8">40Bstr34</strain>
    </source>
</reference>